<dbReference type="EMBL" id="RYYV01000007">
    <property type="protein sequence ID" value="RUL75397.1"/>
    <property type="molecule type" value="Genomic_DNA"/>
</dbReference>
<accession>A0A432M5P4</accession>
<evidence type="ECO:0000313" key="2">
    <source>
        <dbReference type="Proteomes" id="UP000274358"/>
    </source>
</evidence>
<dbReference type="RefSeq" id="WP_126684955.1">
    <property type="nucleotide sequence ID" value="NZ_RYYV01000007.1"/>
</dbReference>
<proteinExistence type="predicted"/>
<comment type="caution">
    <text evidence="1">The sequence shown here is derived from an EMBL/GenBank/DDBJ whole genome shotgun (WGS) entry which is preliminary data.</text>
</comment>
<sequence>MADMAVPLLSANGWSASLAGARECLRFELSRAVYEQEGKDHAMKGDDEMSATPEHTAGVAFIFVNKPD</sequence>
<organism evidence="1 2">
    <name type="scientific">Dyella choica</name>
    <dbReference type="NCBI Taxonomy" id="1927959"/>
    <lineage>
        <taxon>Bacteria</taxon>
        <taxon>Pseudomonadati</taxon>
        <taxon>Pseudomonadota</taxon>
        <taxon>Gammaproteobacteria</taxon>
        <taxon>Lysobacterales</taxon>
        <taxon>Rhodanobacteraceae</taxon>
        <taxon>Dyella</taxon>
    </lineage>
</organism>
<evidence type="ECO:0000313" key="1">
    <source>
        <dbReference type="EMBL" id="RUL75397.1"/>
    </source>
</evidence>
<dbReference type="Proteomes" id="UP000274358">
    <property type="component" value="Unassembled WGS sequence"/>
</dbReference>
<protein>
    <submittedName>
        <fullName evidence="1">Uncharacterized protein</fullName>
    </submittedName>
</protein>
<dbReference type="AlphaFoldDB" id="A0A432M5P4"/>
<keyword evidence="2" id="KW-1185">Reference proteome</keyword>
<name>A0A432M5P4_9GAMM</name>
<reference evidence="1 2" key="1">
    <citation type="submission" date="2018-12" db="EMBL/GenBank/DDBJ databases">
        <title>Dyella dinghuensis sp. nov. DHOA06 and Dyella choica sp. nov. 4M-K27, isolated from forest soil.</title>
        <authorList>
            <person name="Qiu L.-H."/>
            <person name="Gao Z.-H."/>
        </authorList>
    </citation>
    <scope>NUCLEOTIDE SEQUENCE [LARGE SCALE GENOMIC DNA]</scope>
    <source>
        <strain evidence="1 2">4M-K27</strain>
    </source>
</reference>
<gene>
    <name evidence="1" type="ORF">EKH80_11810</name>
</gene>